<dbReference type="SMART" id="SM00066">
    <property type="entry name" value="GAL4"/>
    <property type="match status" value="1"/>
</dbReference>
<dbReference type="GO" id="GO:0000976">
    <property type="term" value="F:transcription cis-regulatory region binding"/>
    <property type="evidence" value="ECO:0007669"/>
    <property type="project" value="TreeGrafter"/>
</dbReference>
<evidence type="ECO:0000313" key="5">
    <source>
        <dbReference type="EMBL" id="OAG10327.1"/>
    </source>
</evidence>
<dbReference type="Proteomes" id="UP000077069">
    <property type="component" value="Unassembled WGS sequence"/>
</dbReference>
<feature type="domain" description="Zn(2)-C6 fungal-type" evidence="4">
    <location>
        <begin position="6"/>
        <end position="35"/>
    </location>
</feature>
<comment type="subcellular location">
    <subcellularLocation>
        <location evidence="1">Nucleus</location>
    </subcellularLocation>
</comment>
<dbReference type="InterPro" id="IPR036864">
    <property type="entry name" value="Zn2-C6_fun-type_DNA-bd_sf"/>
</dbReference>
<dbReference type="PANTHER" id="PTHR37534:SF9">
    <property type="entry name" value="ZN(II)2CYS6 TRANSCRIPTION FACTOR (EUROFUNG)"/>
    <property type="match status" value="1"/>
</dbReference>
<gene>
    <name evidence="5" type="ORF">CC84DRAFT_1172756</name>
</gene>
<dbReference type="Gene3D" id="4.10.240.10">
    <property type="entry name" value="Zn(2)-C6 fungal-type DNA-binding domain"/>
    <property type="match status" value="1"/>
</dbReference>
<dbReference type="Pfam" id="PF00172">
    <property type="entry name" value="Zn_clus"/>
    <property type="match status" value="1"/>
</dbReference>
<dbReference type="InParanoid" id="A0A177CU70"/>
<feature type="compositionally biased region" description="Low complexity" evidence="3">
    <location>
        <begin position="233"/>
        <end position="248"/>
    </location>
</feature>
<dbReference type="SUPFAM" id="SSF57701">
    <property type="entry name" value="Zn2/Cys6 DNA-binding domain"/>
    <property type="match status" value="1"/>
</dbReference>
<name>A0A177CU70_9PLEO</name>
<dbReference type="AlphaFoldDB" id="A0A177CU70"/>
<accession>A0A177CU70</accession>
<dbReference type="EMBL" id="KV441549">
    <property type="protein sequence ID" value="OAG10327.1"/>
    <property type="molecule type" value="Genomic_DNA"/>
</dbReference>
<dbReference type="InterPro" id="IPR001138">
    <property type="entry name" value="Zn2Cys6_DnaBD"/>
</dbReference>
<evidence type="ECO:0000259" key="4">
    <source>
        <dbReference type="PROSITE" id="PS50048"/>
    </source>
</evidence>
<dbReference type="CDD" id="cd00067">
    <property type="entry name" value="GAL4"/>
    <property type="match status" value="1"/>
</dbReference>
<dbReference type="OrthoDB" id="5418899at2759"/>
<feature type="compositionally biased region" description="Low complexity" evidence="3">
    <location>
        <begin position="363"/>
        <end position="377"/>
    </location>
</feature>
<feature type="region of interest" description="Disordered" evidence="3">
    <location>
        <begin position="363"/>
        <end position="393"/>
    </location>
</feature>
<keyword evidence="6" id="KW-1185">Reference proteome</keyword>
<dbReference type="PROSITE" id="PS50048">
    <property type="entry name" value="ZN2_CY6_FUNGAL_2"/>
    <property type="match status" value="1"/>
</dbReference>
<dbReference type="InterPro" id="IPR021858">
    <property type="entry name" value="Fun_TF"/>
</dbReference>
<protein>
    <recommendedName>
        <fullName evidence="4">Zn(2)-C6 fungal-type domain-containing protein</fullName>
    </recommendedName>
</protein>
<dbReference type="GO" id="GO:0005634">
    <property type="term" value="C:nucleus"/>
    <property type="evidence" value="ECO:0007669"/>
    <property type="project" value="UniProtKB-SubCell"/>
</dbReference>
<dbReference type="GeneID" id="28763484"/>
<dbReference type="GO" id="GO:0008270">
    <property type="term" value="F:zinc ion binding"/>
    <property type="evidence" value="ECO:0007669"/>
    <property type="project" value="InterPro"/>
</dbReference>
<evidence type="ECO:0000256" key="1">
    <source>
        <dbReference type="ARBA" id="ARBA00004123"/>
    </source>
</evidence>
<dbReference type="CDD" id="cd12148">
    <property type="entry name" value="fungal_TF_MHR"/>
    <property type="match status" value="1"/>
</dbReference>
<evidence type="ECO:0000313" key="6">
    <source>
        <dbReference type="Proteomes" id="UP000077069"/>
    </source>
</evidence>
<dbReference type="Pfam" id="PF11951">
    <property type="entry name" value="Fungal_trans_2"/>
    <property type="match status" value="1"/>
</dbReference>
<dbReference type="GO" id="GO:0045944">
    <property type="term" value="P:positive regulation of transcription by RNA polymerase II"/>
    <property type="evidence" value="ECO:0007669"/>
    <property type="project" value="TreeGrafter"/>
</dbReference>
<dbReference type="GO" id="GO:0000981">
    <property type="term" value="F:DNA-binding transcription factor activity, RNA polymerase II-specific"/>
    <property type="evidence" value="ECO:0007669"/>
    <property type="project" value="InterPro"/>
</dbReference>
<keyword evidence="2" id="KW-0539">Nucleus</keyword>
<dbReference type="STRING" id="1460663.A0A177CU70"/>
<sequence length="743" mass="83055">MRSRTGCLTCRQRKLKCDEKKPICSQCCKASRECVPSSGIVFRHQHNASMNGEDSGDDNSLKGFYAYRNTFDEETIWLDIPRNGKFPTSRRWDLQLTDDLLVTFINTTNPYLDPDFDNMSIGSADSPSSFEPRSVTSWPAHNKFSTATSTPISGPLHNPPMCYTPELEALPALDTPSMLQSPPTSSVGTPISPPLALATHFRPMLHHSLSMTPPPIDPQLASPMSQLPDQIPRSSSMSTSRRTPSCTSYMSDRDYETAHLLRWFSEGPGYWMDLFDLGTYFSSYVPVKAQENLLLKYAALAYSAKALGRVQGRKTVMGGGVARQSQMEIYPDTQLVDWSHKATQYYDMAVSLLLKALKANALSSPDSDSDGGDSSYGPDDRSPGRRRTSGSNAAGLSTDELLAASAILCVYEFLDGSDKEWTRHLKGAKSLLVVAQERLSPMRTMAADPITSSANFGLVSKARRATFWNIARQDMLAAYINKTRTRLDTEDLSLWREFGLLLNDDGFIVPNNAVESAYSDGDNMMKEDLICNSLVWLMGKLVNFMAYGDSFGEDCQSTWAGVSQKTLLDYWTAIQRQFQIWYDSLPTTFKPSARVDPRPANVFGEPNVLFPEIWYSIPMCASTMQYYHMSQIQLFMNKPHQTTQGATNVYERLNSYQSVLDACQKHSREIVGISLGRPDDAVRIHSVQPLFTAGQCLGDIGERQVVLGLLRGVESDIGWATEYRARQLLEQWHWEDSDQTLVT</sequence>
<dbReference type="PANTHER" id="PTHR37534">
    <property type="entry name" value="TRANSCRIPTIONAL ACTIVATOR PROTEIN UGA3"/>
    <property type="match status" value="1"/>
</dbReference>
<dbReference type="RefSeq" id="XP_018040692.1">
    <property type="nucleotide sequence ID" value="XM_018179998.1"/>
</dbReference>
<feature type="region of interest" description="Disordered" evidence="3">
    <location>
        <begin position="212"/>
        <end position="248"/>
    </location>
</feature>
<proteinExistence type="predicted"/>
<evidence type="ECO:0000256" key="3">
    <source>
        <dbReference type="SAM" id="MobiDB-lite"/>
    </source>
</evidence>
<organism evidence="5 6">
    <name type="scientific">Paraphaeosphaeria sporulosa</name>
    <dbReference type="NCBI Taxonomy" id="1460663"/>
    <lineage>
        <taxon>Eukaryota</taxon>
        <taxon>Fungi</taxon>
        <taxon>Dikarya</taxon>
        <taxon>Ascomycota</taxon>
        <taxon>Pezizomycotina</taxon>
        <taxon>Dothideomycetes</taxon>
        <taxon>Pleosporomycetidae</taxon>
        <taxon>Pleosporales</taxon>
        <taxon>Massarineae</taxon>
        <taxon>Didymosphaeriaceae</taxon>
        <taxon>Paraphaeosphaeria</taxon>
    </lineage>
</organism>
<evidence type="ECO:0000256" key="2">
    <source>
        <dbReference type="ARBA" id="ARBA00023242"/>
    </source>
</evidence>
<dbReference type="PROSITE" id="PS00463">
    <property type="entry name" value="ZN2_CY6_FUNGAL_1"/>
    <property type="match status" value="1"/>
</dbReference>
<reference evidence="5 6" key="1">
    <citation type="submission" date="2016-05" db="EMBL/GenBank/DDBJ databases">
        <title>Comparative analysis of secretome profiles of manganese(II)-oxidizing ascomycete fungi.</title>
        <authorList>
            <consortium name="DOE Joint Genome Institute"/>
            <person name="Zeiner C.A."/>
            <person name="Purvine S.O."/>
            <person name="Zink E.M."/>
            <person name="Wu S."/>
            <person name="Pasa-Tolic L."/>
            <person name="Chaput D.L."/>
            <person name="Haridas S."/>
            <person name="Grigoriev I.V."/>
            <person name="Santelli C.M."/>
            <person name="Hansel C.M."/>
        </authorList>
    </citation>
    <scope>NUCLEOTIDE SEQUENCE [LARGE SCALE GENOMIC DNA]</scope>
    <source>
        <strain evidence="5 6">AP3s5-JAC2a</strain>
    </source>
</reference>